<dbReference type="AlphaFoldDB" id="A0A2M7G8S8"/>
<dbReference type="GO" id="GO:0030170">
    <property type="term" value="F:pyridoxal phosphate binding"/>
    <property type="evidence" value="ECO:0007669"/>
    <property type="project" value="TreeGrafter"/>
</dbReference>
<dbReference type="InterPro" id="IPR000653">
    <property type="entry name" value="DegT/StrS_aminotransferase"/>
</dbReference>
<keyword evidence="1 4" id="KW-0663">Pyridoxal phosphate</keyword>
<name>A0A2M7G8S8_9BACT</name>
<evidence type="ECO:0000256" key="4">
    <source>
        <dbReference type="PIRSR" id="PIRSR000390-2"/>
    </source>
</evidence>
<comment type="similarity">
    <text evidence="2 5">Belongs to the DegT/DnrJ/EryC1 family.</text>
</comment>
<reference evidence="6 7" key="1">
    <citation type="submission" date="2017-09" db="EMBL/GenBank/DDBJ databases">
        <title>Depth-based differentiation of microbial function through sediment-hosted aquifers and enrichment of novel symbionts in the deep terrestrial subsurface.</title>
        <authorList>
            <person name="Probst A.J."/>
            <person name="Ladd B."/>
            <person name="Jarett J.K."/>
            <person name="Geller-Mcgrath D.E."/>
            <person name="Sieber C.M."/>
            <person name="Emerson J.B."/>
            <person name="Anantharaman K."/>
            <person name="Thomas B.C."/>
            <person name="Malmstrom R."/>
            <person name="Stieglmeier M."/>
            <person name="Klingl A."/>
            <person name="Woyke T."/>
            <person name="Ryan C.M."/>
            <person name="Banfield J.F."/>
        </authorList>
    </citation>
    <scope>NUCLEOTIDE SEQUENCE [LARGE SCALE GENOMIC DNA]</scope>
    <source>
        <strain evidence="6">CG17_big_fil_post_rev_8_21_14_2_50_48_46</strain>
    </source>
</reference>
<dbReference type="CDD" id="cd00616">
    <property type="entry name" value="AHBA_syn"/>
    <property type="match status" value="1"/>
</dbReference>
<dbReference type="GO" id="GO:0008483">
    <property type="term" value="F:transaminase activity"/>
    <property type="evidence" value="ECO:0007669"/>
    <property type="project" value="TreeGrafter"/>
</dbReference>
<dbReference type="EMBL" id="PFFQ01000012">
    <property type="protein sequence ID" value="PIW18497.1"/>
    <property type="molecule type" value="Genomic_DNA"/>
</dbReference>
<dbReference type="PIRSF" id="PIRSF000390">
    <property type="entry name" value="PLP_StrS"/>
    <property type="match status" value="1"/>
</dbReference>
<dbReference type="PANTHER" id="PTHR30244:SF36">
    <property type="entry name" value="3-OXO-GLUCOSE-6-PHOSPHATE:GLUTAMATE AMINOTRANSFERASE"/>
    <property type="match status" value="1"/>
</dbReference>
<comment type="caution">
    <text evidence="6">The sequence shown here is derived from an EMBL/GenBank/DDBJ whole genome shotgun (WGS) entry which is preliminary data.</text>
</comment>
<evidence type="ECO:0000313" key="6">
    <source>
        <dbReference type="EMBL" id="PIW18497.1"/>
    </source>
</evidence>
<dbReference type="Proteomes" id="UP000231019">
    <property type="component" value="Unassembled WGS sequence"/>
</dbReference>
<evidence type="ECO:0000256" key="1">
    <source>
        <dbReference type="ARBA" id="ARBA00022898"/>
    </source>
</evidence>
<dbReference type="SUPFAM" id="SSF53383">
    <property type="entry name" value="PLP-dependent transferases"/>
    <property type="match status" value="1"/>
</dbReference>
<accession>A0A2M7G8S8</accession>
<dbReference type="InterPro" id="IPR015421">
    <property type="entry name" value="PyrdxlP-dep_Trfase_major"/>
</dbReference>
<dbReference type="Gene3D" id="3.40.640.10">
    <property type="entry name" value="Type I PLP-dependent aspartate aminotransferase-like (Major domain)"/>
    <property type="match status" value="1"/>
</dbReference>
<protein>
    <submittedName>
        <fullName evidence="6">Erythromycin biosynthesis sensory transduction protein eryC1</fullName>
    </submittedName>
</protein>
<feature type="modified residue" description="N6-(pyridoxal phosphate)lysine" evidence="4">
    <location>
        <position position="187"/>
    </location>
</feature>
<feature type="active site" description="Proton acceptor" evidence="3">
    <location>
        <position position="187"/>
    </location>
</feature>
<evidence type="ECO:0000256" key="3">
    <source>
        <dbReference type="PIRSR" id="PIRSR000390-1"/>
    </source>
</evidence>
<proteinExistence type="inferred from homology"/>
<gene>
    <name evidence="6" type="ORF">COW36_04185</name>
</gene>
<dbReference type="InterPro" id="IPR015422">
    <property type="entry name" value="PyrdxlP-dep_Trfase_small"/>
</dbReference>
<dbReference type="Pfam" id="PF01041">
    <property type="entry name" value="DegT_DnrJ_EryC1"/>
    <property type="match status" value="1"/>
</dbReference>
<dbReference type="GO" id="GO:0000271">
    <property type="term" value="P:polysaccharide biosynthetic process"/>
    <property type="evidence" value="ECO:0007669"/>
    <property type="project" value="TreeGrafter"/>
</dbReference>
<dbReference type="Gene3D" id="3.90.1150.10">
    <property type="entry name" value="Aspartate Aminotransferase, domain 1"/>
    <property type="match status" value="1"/>
</dbReference>
<organism evidence="6 7">
    <name type="scientific">bacterium (Candidatus Blackallbacteria) CG17_big_fil_post_rev_8_21_14_2_50_48_46</name>
    <dbReference type="NCBI Taxonomy" id="2014261"/>
    <lineage>
        <taxon>Bacteria</taxon>
        <taxon>Candidatus Blackallbacteria</taxon>
    </lineage>
</organism>
<evidence type="ECO:0000313" key="7">
    <source>
        <dbReference type="Proteomes" id="UP000231019"/>
    </source>
</evidence>
<evidence type="ECO:0000256" key="5">
    <source>
        <dbReference type="RuleBase" id="RU004508"/>
    </source>
</evidence>
<dbReference type="InterPro" id="IPR015424">
    <property type="entry name" value="PyrdxlP-dep_Trfase"/>
</dbReference>
<dbReference type="PANTHER" id="PTHR30244">
    <property type="entry name" value="TRANSAMINASE"/>
    <property type="match status" value="1"/>
</dbReference>
<sequence length="373" mass="40318">MSRLAITDLKRQYEALAAEIRPAVEAVFASGWYIKGPVLQACEQELAAYLGVKYAVGVNSGTDALILALLAAGIGPGDKVITSAMSFTATAEAISRTGAEPVFVDILPGNDCLNPALLEGALVPGVKAVLPIHLHGYPCDMQAILAFARNHGLKVIEDCAQAIGASYHGQKVGALGDAGCFSFFPTKNLGCYGDGGLITTDSEPLYAKLQGLREHGMPRKNIQDYTGFNSRLDAVQAAILRVKLPYLEGWNSRRRELARHYHTLLEGVNVQRPPLEISEATTSVFHHYALRVPAKRDVLQKAMAEAGFECLAYYPVAQHRQAVYADRWPENSCPEAELAAETTLAIPLFPELLASEQEAVVSALKQNLEVLYG</sequence>
<evidence type="ECO:0000256" key="2">
    <source>
        <dbReference type="ARBA" id="ARBA00037999"/>
    </source>
</evidence>